<evidence type="ECO:0000313" key="5">
    <source>
        <dbReference type="EMBL" id="QKG84110.1"/>
    </source>
</evidence>
<dbReference type="PANTHER" id="PTHR24220">
    <property type="entry name" value="IMPORT ATP-BINDING PROTEIN"/>
    <property type="match status" value="1"/>
</dbReference>
<dbReference type="KEGG" id="kpul:GXN76_06220"/>
<dbReference type="Proteomes" id="UP000503088">
    <property type="component" value="Chromosome"/>
</dbReference>
<dbReference type="InterPro" id="IPR003439">
    <property type="entry name" value="ABC_transporter-like_ATP-bd"/>
</dbReference>
<evidence type="ECO:0000256" key="1">
    <source>
        <dbReference type="ARBA" id="ARBA00022448"/>
    </source>
</evidence>
<dbReference type="InterPro" id="IPR017911">
    <property type="entry name" value="MacB-like_ATP-bd"/>
</dbReference>
<proteinExistence type="predicted"/>
<keyword evidence="1" id="KW-0813">Transport</keyword>
<dbReference type="SMART" id="SM00382">
    <property type="entry name" value="AAA"/>
    <property type="match status" value="1"/>
</dbReference>
<dbReference type="EMBL" id="CP048104">
    <property type="protein sequence ID" value="QKG84110.1"/>
    <property type="molecule type" value="Genomic_DNA"/>
</dbReference>
<dbReference type="GO" id="GO:0098796">
    <property type="term" value="C:membrane protein complex"/>
    <property type="evidence" value="ECO:0007669"/>
    <property type="project" value="UniProtKB-ARBA"/>
</dbReference>
<dbReference type="InterPro" id="IPR003593">
    <property type="entry name" value="AAA+_ATPase"/>
</dbReference>
<evidence type="ECO:0000256" key="2">
    <source>
        <dbReference type="ARBA" id="ARBA00022741"/>
    </source>
</evidence>
<dbReference type="Pfam" id="PF00005">
    <property type="entry name" value="ABC_tran"/>
    <property type="match status" value="1"/>
</dbReference>
<protein>
    <submittedName>
        <fullName evidence="5">ABC transporter ATP-binding protein</fullName>
    </submittedName>
</protein>
<name>A0A7D4BJ51_9BACL</name>
<organism evidence="5 6">
    <name type="scientific">Kroppenstedtia pulmonis</name>
    <dbReference type="NCBI Taxonomy" id="1380685"/>
    <lineage>
        <taxon>Bacteria</taxon>
        <taxon>Bacillati</taxon>
        <taxon>Bacillota</taxon>
        <taxon>Bacilli</taxon>
        <taxon>Bacillales</taxon>
        <taxon>Thermoactinomycetaceae</taxon>
        <taxon>Kroppenstedtia</taxon>
    </lineage>
</organism>
<accession>A0A7D4BJ51</accession>
<dbReference type="InterPro" id="IPR017871">
    <property type="entry name" value="ABC_transporter-like_CS"/>
</dbReference>
<dbReference type="AlphaFoldDB" id="A0A7D4BJ51"/>
<dbReference type="InterPro" id="IPR015854">
    <property type="entry name" value="ABC_transpr_LolD-like"/>
</dbReference>
<dbReference type="PANTHER" id="PTHR24220:SF86">
    <property type="entry name" value="ABC TRANSPORTER ABCH.1"/>
    <property type="match status" value="1"/>
</dbReference>
<dbReference type="SUPFAM" id="SSF52540">
    <property type="entry name" value="P-loop containing nucleoside triphosphate hydrolases"/>
    <property type="match status" value="1"/>
</dbReference>
<keyword evidence="3 5" id="KW-0067">ATP-binding</keyword>
<keyword evidence="6" id="KW-1185">Reference proteome</keyword>
<feature type="domain" description="ABC transporter" evidence="4">
    <location>
        <begin position="7"/>
        <end position="246"/>
    </location>
</feature>
<dbReference type="CDD" id="cd03255">
    <property type="entry name" value="ABC_MJ0796_LolCDE_FtsE"/>
    <property type="match status" value="1"/>
</dbReference>
<gene>
    <name evidence="5" type="ORF">GXN76_06220</name>
</gene>
<dbReference type="InterPro" id="IPR027417">
    <property type="entry name" value="P-loop_NTPase"/>
</dbReference>
<sequence>MGVVTLISAQQLTKRFRSGEKELIAINQINLHVKKGEFIAVMGPSGSGKSTLLQLLGGLDTPTQGEVILDGVPVQGMSEKQRTLLRRRKAGYIFQDYQLLPTLTVFENIAFPMMADRYSKVEIQLRVSRLIKEVGLDGKGSAFPSQLSGGQQQRVAIARALAMQPRLILADEPTGNLDRKRGKEILETLSRLHREEGLTIILVTHDLLAASYAERVLLLKDGRIESDIQQKEGEQQRVMEDFLAKLNA</sequence>
<dbReference type="PROSITE" id="PS00211">
    <property type="entry name" value="ABC_TRANSPORTER_1"/>
    <property type="match status" value="1"/>
</dbReference>
<reference evidence="5 6" key="1">
    <citation type="submission" date="2020-01" db="EMBL/GenBank/DDBJ databases">
        <authorList>
            <person name="Gulvik C.A."/>
            <person name="Batra D.G."/>
        </authorList>
    </citation>
    <scope>NUCLEOTIDE SEQUENCE [LARGE SCALE GENOMIC DNA]</scope>
    <source>
        <strain evidence="5 6">W9323</strain>
    </source>
</reference>
<dbReference type="GO" id="GO:0016887">
    <property type="term" value="F:ATP hydrolysis activity"/>
    <property type="evidence" value="ECO:0007669"/>
    <property type="project" value="InterPro"/>
</dbReference>
<dbReference type="GO" id="GO:0005524">
    <property type="term" value="F:ATP binding"/>
    <property type="evidence" value="ECO:0007669"/>
    <property type="project" value="UniProtKB-KW"/>
</dbReference>
<dbReference type="GO" id="GO:0005886">
    <property type="term" value="C:plasma membrane"/>
    <property type="evidence" value="ECO:0007669"/>
    <property type="project" value="TreeGrafter"/>
</dbReference>
<evidence type="ECO:0000256" key="3">
    <source>
        <dbReference type="ARBA" id="ARBA00022840"/>
    </source>
</evidence>
<dbReference type="Gene3D" id="3.40.50.300">
    <property type="entry name" value="P-loop containing nucleotide triphosphate hydrolases"/>
    <property type="match status" value="1"/>
</dbReference>
<dbReference type="PROSITE" id="PS50893">
    <property type="entry name" value="ABC_TRANSPORTER_2"/>
    <property type="match status" value="1"/>
</dbReference>
<dbReference type="GO" id="GO:0022857">
    <property type="term" value="F:transmembrane transporter activity"/>
    <property type="evidence" value="ECO:0007669"/>
    <property type="project" value="TreeGrafter"/>
</dbReference>
<keyword evidence="2" id="KW-0547">Nucleotide-binding</keyword>
<evidence type="ECO:0000313" key="6">
    <source>
        <dbReference type="Proteomes" id="UP000503088"/>
    </source>
</evidence>
<evidence type="ECO:0000259" key="4">
    <source>
        <dbReference type="PROSITE" id="PS50893"/>
    </source>
</evidence>
<dbReference type="FunFam" id="3.40.50.300:FF:000032">
    <property type="entry name" value="Export ABC transporter ATP-binding protein"/>
    <property type="match status" value="1"/>
</dbReference>